<dbReference type="STRING" id="706570.PT85_13300"/>
<evidence type="ECO:0000256" key="2">
    <source>
        <dbReference type="ARBA" id="ARBA00002764"/>
    </source>
</evidence>
<comment type="function">
    <text evidence="2 11">Synthesizes alpha-1,4-glucan chains using ADP-glucose.</text>
</comment>
<dbReference type="EMBL" id="FTMC01000002">
    <property type="protein sequence ID" value="SIQ04445.1"/>
    <property type="molecule type" value="Genomic_DNA"/>
</dbReference>
<dbReference type="GO" id="GO:0009011">
    <property type="term" value="F:alpha-1,4-glucan glucosyltransferase (ADP-glucose donor) activity"/>
    <property type="evidence" value="ECO:0007669"/>
    <property type="project" value="UniProtKB-UniRule"/>
</dbReference>
<dbReference type="Pfam" id="PF00534">
    <property type="entry name" value="Glycos_transf_1"/>
    <property type="match status" value="1"/>
</dbReference>
<comment type="similarity">
    <text evidence="4 11">Belongs to the glycosyltransferase 1 family. Bacterial/plant glycogen synthase subfamily.</text>
</comment>
<reference evidence="14 16" key="1">
    <citation type="submission" date="2014-11" db="EMBL/GenBank/DDBJ databases">
        <title>Genome sequence of Pseudomonas tuomuerensis JCM 14085.</title>
        <authorList>
            <person name="Shin S.-K."/>
            <person name="Yi H."/>
        </authorList>
    </citation>
    <scope>NUCLEOTIDE SEQUENCE [LARGE SCALE GENOMIC DNA]</scope>
    <source>
        <strain evidence="14 16">JCM 14085</strain>
    </source>
</reference>
<evidence type="ECO:0000259" key="12">
    <source>
        <dbReference type="Pfam" id="PF00534"/>
    </source>
</evidence>
<dbReference type="NCBIfam" id="NF001899">
    <property type="entry name" value="PRK00654.1-2"/>
    <property type="match status" value="1"/>
</dbReference>
<protein>
    <recommendedName>
        <fullName evidence="6 11">Glycogen synthase</fullName>
        <ecNumber evidence="5 11">2.4.1.21</ecNumber>
    </recommendedName>
    <alternativeName>
        <fullName evidence="10 11">Starch [bacterial glycogen] synthase</fullName>
    </alternativeName>
</protein>
<dbReference type="OrthoDB" id="9808590at2"/>
<evidence type="ECO:0000256" key="3">
    <source>
        <dbReference type="ARBA" id="ARBA00004964"/>
    </source>
</evidence>
<dbReference type="GO" id="GO:0005978">
    <property type="term" value="P:glycogen biosynthetic process"/>
    <property type="evidence" value="ECO:0007669"/>
    <property type="project" value="UniProtKB-UniRule"/>
</dbReference>
<dbReference type="InterPro" id="IPR011835">
    <property type="entry name" value="GS/SS"/>
</dbReference>
<dbReference type="Proteomes" id="UP000030980">
    <property type="component" value="Unassembled WGS sequence"/>
</dbReference>
<feature type="domain" description="Glycosyl transferase family 1" evidence="12">
    <location>
        <begin position="320"/>
        <end position="463"/>
    </location>
</feature>
<dbReference type="AlphaFoldDB" id="A0A0B3BU68"/>
<evidence type="ECO:0000313" key="17">
    <source>
        <dbReference type="Proteomes" id="UP000186079"/>
    </source>
</evidence>
<dbReference type="GO" id="GO:0004373">
    <property type="term" value="F:alpha-1,4-glucan glucosyltransferase (UDP-glucose donor) activity"/>
    <property type="evidence" value="ECO:0007669"/>
    <property type="project" value="InterPro"/>
</dbReference>
<evidence type="ECO:0000313" key="14">
    <source>
        <dbReference type="EMBL" id="KHO64209.1"/>
    </source>
</evidence>
<evidence type="ECO:0000256" key="4">
    <source>
        <dbReference type="ARBA" id="ARBA00010281"/>
    </source>
</evidence>
<keyword evidence="16" id="KW-1185">Reference proteome</keyword>
<comment type="pathway">
    <text evidence="3 11">Glycan biosynthesis; glycogen biosynthesis.</text>
</comment>
<dbReference type="Proteomes" id="UP000186079">
    <property type="component" value="Unassembled WGS sequence"/>
</dbReference>
<dbReference type="EC" id="2.4.1.21" evidence="5 11"/>
<dbReference type="InterPro" id="IPR001296">
    <property type="entry name" value="Glyco_trans_1"/>
</dbReference>
<dbReference type="Gene3D" id="3.40.50.2000">
    <property type="entry name" value="Glycogen Phosphorylase B"/>
    <property type="match status" value="2"/>
</dbReference>
<dbReference type="EMBL" id="JTAK01000005">
    <property type="protein sequence ID" value="KHO64209.1"/>
    <property type="molecule type" value="Genomic_DNA"/>
</dbReference>
<dbReference type="NCBIfam" id="TIGR02095">
    <property type="entry name" value="glgA"/>
    <property type="match status" value="1"/>
</dbReference>
<dbReference type="PANTHER" id="PTHR45825">
    <property type="entry name" value="GRANULE-BOUND STARCH SYNTHASE 1, CHLOROPLASTIC/AMYLOPLASTIC"/>
    <property type="match status" value="1"/>
</dbReference>
<evidence type="ECO:0000313" key="15">
    <source>
        <dbReference type="EMBL" id="SIQ04445.1"/>
    </source>
</evidence>
<accession>A0A0B3BU68</accession>
<evidence type="ECO:0000256" key="5">
    <source>
        <dbReference type="ARBA" id="ARBA00012588"/>
    </source>
</evidence>
<dbReference type="UniPathway" id="UPA00164"/>
<evidence type="ECO:0000256" key="10">
    <source>
        <dbReference type="ARBA" id="ARBA00031722"/>
    </source>
</evidence>
<evidence type="ECO:0000256" key="6">
    <source>
        <dbReference type="ARBA" id="ARBA00019935"/>
    </source>
</evidence>
<keyword evidence="9 11" id="KW-0320">Glycogen biosynthesis</keyword>
<evidence type="ECO:0000256" key="8">
    <source>
        <dbReference type="ARBA" id="ARBA00022679"/>
    </source>
</evidence>
<dbReference type="CDD" id="cd03791">
    <property type="entry name" value="GT5_Glycogen_synthase_DULL1-like"/>
    <property type="match status" value="1"/>
</dbReference>
<dbReference type="NCBIfam" id="NF001901">
    <property type="entry name" value="PRK00654.1-5"/>
    <property type="match status" value="1"/>
</dbReference>
<dbReference type="SUPFAM" id="SSF53756">
    <property type="entry name" value="UDP-Glycosyltransferase/glycogen phosphorylase"/>
    <property type="match status" value="1"/>
</dbReference>
<proteinExistence type="inferred from homology"/>
<dbReference type="InterPro" id="IPR013534">
    <property type="entry name" value="Starch_synth_cat_dom"/>
</dbReference>
<name>A0A0B3BU68_9PSED</name>
<evidence type="ECO:0000259" key="13">
    <source>
        <dbReference type="Pfam" id="PF08323"/>
    </source>
</evidence>
<sequence>MGNAAVTAHLADSNVHGATMDRPRLSVESLQTTTKRILFVTPEFADLIKVGGLGDVSASLPRALHALHDIRVLMPGYPQVLNSGHEVRVIATLPGHAALPPCRIGRMDLPDGLTLYAVICPELYEREGTPYGDDRGRDWDDNHIRFARLGLAAAQIAAGELNWVPELVHANDWQTALAPAYMHWQGLRTPCVFTVHNLAYQGLCELACYKELGLPDTVARTDGMEYYGRLCALKAGLVYASHITTVSRNYALEITTPEFGCGLEGVLRERESLGRLTGIPNGIDASWQPDNDPFLARPFASSDWLARAENTRYVEKLYGLDAGGPLFAVVSRLVHQKGIDLTLEIADTLVAAGGRLVVLGRGEEALEQALVALARRHPGRIGVRIGFDERDARRIFAGSDFLLMPSRYEPCGLSQMYAQRYGTLPIARRTGGLVDTIEDGVNGFLFVEQTADSYLGAIRRALQVHAHPQLLAAMRTQAMAAPLFWSESVRPYDQLYRSLLTEPVEARI</sequence>
<dbReference type="HAMAP" id="MF_00484">
    <property type="entry name" value="Glycogen_synth"/>
    <property type="match status" value="1"/>
</dbReference>
<dbReference type="Pfam" id="PF08323">
    <property type="entry name" value="Glyco_transf_5"/>
    <property type="match status" value="1"/>
</dbReference>
<evidence type="ECO:0000256" key="9">
    <source>
        <dbReference type="ARBA" id="ARBA00023056"/>
    </source>
</evidence>
<keyword evidence="7 11" id="KW-0328">Glycosyltransferase</keyword>
<evidence type="ECO:0000256" key="11">
    <source>
        <dbReference type="HAMAP-Rule" id="MF_00484"/>
    </source>
</evidence>
<reference evidence="15 17" key="2">
    <citation type="submission" date="2017-01" db="EMBL/GenBank/DDBJ databases">
        <authorList>
            <person name="Mah S.A."/>
            <person name="Swanson W.J."/>
            <person name="Moy G.W."/>
            <person name="Vacquier V.D."/>
        </authorList>
    </citation>
    <scope>NUCLEOTIDE SEQUENCE [LARGE SCALE GENOMIC DNA]</scope>
    <source>
        <strain evidence="15 17">ATCC 29606</strain>
    </source>
</reference>
<comment type="catalytic activity">
    <reaction evidence="1 11">
        <text>[(1-&gt;4)-alpha-D-glucosyl](n) + ADP-alpha-D-glucose = [(1-&gt;4)-alpha-D-glucosyl](n+1) + ADP + H(+)</text>
        <dbReference type="Rhea" id="RHEA:18189"/>
        <dbReference type="Rhea" id="RHEA-COMP:9584"/>
        <dbReference type="Rhea" id="RHEA-COMP:9587"/>
        <dbReference type="ChEBI" id="CHEBI:15378"/>
        <dbReference type="ChEBI" id="CHEBI:15444"/>
        <dbReference type="ChEBI" id="CHEBI:57498"/>
        <dbReference type="ChEBI" id="CHEBI:456216"/>
        <dbReference type="EC" id="2.4.1.21"/>
    </reaction>
</comment>
<keyword evidence="8 11" id="KW-0808">Transferase</keyword>
<evidence type="ECO:0000256" key="1">
    <source>
        <dbReference type="ARBA" id="ARBA00001478"/>
    </source>
</evidence>
<organism evidence="14 16">
    <name type="scientific">Pseudomonas flexibilis</name>
    <dbReference type="NCBI Taxonomy" id="706570"/>
    <lineage>
        <taxon>Bacteria</taxon>
        <taxon>Pseudomonadati</taxon>
        <taxon>Pseudomonadota</taxon>
        <taxon>Gammaproteobacteria</taxon>
        <taxon>Pseudomonadales</taxon>
        <taxon>Pseudomonadaceae</taxon>
        <taxon>Pseudomonas</taxon>
    </lineage>
</organism>
<evidence type="ECO:0000256" key="7">
    <source>
        <dbReference type="ARBA" id="ARBA00022676"/>
    </source>
</evidence>
<dbReference type="PANTHER" id="PTHR45825:SF8">
    <property type="entry name" value="GLYCOGEN SYNTHASE"/>
    <property type="match status" value="1"/>
</dbReference>
<feature type="domain" description="Starch synthase catalytic" evidence="13">
    <location>
        <begin position="36"/>
        <end position="269"/>
    </location>
</feature>
<feature type="binding site" evidence="11">
    <location>
        <position position="49"/>
    </location>
    <ligand>
        <name>ADP-alpha-D-glucose</name>
        <dbReference type="ChEBI" id="CHEBI:57498"/>
    </ligand>
</feature>
<gene>
    <name evidence="11" type="primary">glgA</name>
    <name evidence="14" type="ORF">PT85_13300</name>
    <name evidence="15" type="ORF">SAMN05421672_102189</name>
</gene>
<evidence type="ECO:0000313" key="16">
    <source>
        <dbReference type="Proteomes" id="UP000030980"/>
    </source>
</evidence>